<comment type="caution">
    <text evidence="3">The sequence shown here is derived from an EMBL/GenBank/DDBJ whole genome shotgun (WGS) entry which is preliminary data.</text>
</comment>
<feature type="non-terminal residue" evidence="3">
    <location>
        <position position="1"/>
    </location>
</feature>
<evidence type="ECO:0000313" key="3">
    <source>
        <dbReference type="EMBL" id="KAK0736776.1"/>
    </source>
</evidence>
<organism evidence="3 4">
    <name type="scientific">Apiosordaria backusii</name>
    <dbReference type="NCBI Taxonomy" id="314023"/>
    <lineage>
        <taxon>Eukaryota</taxon>
        <taxon>Fungi</taxon>
        <taxon>Dikarya</taxon>
        <taxon>Ascomycota</taxon>
        <taxon>Pezizomycotina</taxon>
        <taxon>Sordariomycetes</taxon>
        <taxon>Sordariomycetidae</taxon>
        <taxon>Sordariales</taxon>
        <taxon>Lasiosphaeriaceae</taxon>
        <taxon>Apiosordaria</taxon>
    </lineage>
</organism>
<protein>
    <recommendedName>
        <fullName evidence="2">SHSP domain-containing protein</fullName>
    </recommendedName>
</protein>
<feature type="domain" description="SHSP" evidence="2">
    <location>
        <begin position="1"/>
        <end position="148"/>
    </location>
</feature>
<name>A0AA40EGG0_9PEZI</name>
<keyword evidence="4" id="KW-1185">Reference proteome</keyword>
<dbReference type="AlphaFoldDB" id="A0AA40EGG0"/>
<evidence type="ECO:0000313" key="4">
    <source>
        <dbReference type="Proteomes" id="UP001172159"/>
    </source>
</evidence>
<reference evidence="3" key="1">
    <citation type="submission" date="2023-06" db="EMBL/GenBank/DDBJ databases">
        <title>Genome-scale phylogeny and comparative genomics of the fungal order Sordariales.</title>
        <authorList>
            <consortium name="Lawrence Berkeley National Laboratory"/>
            <person name="Hensen N."/>
            <person name="Bonometti L."/>
            <person name="Westerberg I."/>
            <person name="Brannstrom I.O."/>
            <person name="Guillou S."/>
            <person name="Cros-Aarteil S."/>
            <person name="Calhoun S."/>
            <person name="Haridas S."/>
            <person name="Kuo A."/>
            <person name="Mondo S."/>
            <person name="Pangilinan J."/>
            <person name="Riley R."/>
            <person name="Labutti K."/>
            <person name="Andreopoulos B."/>
            <person name="Lipzen A."/>
            <person name="Chen C."/>
            <person name="Yanf M."/>
            <person name="Daum C."/>
            <person name="Ng V."/>
            <person name="Clum A."/>
            <person name="Steindorff A."/>
            <person name="Ohm R."/>
            <person name="Martin F."/>
            <person name="Silar P."/>
            <person name="Natvig D."/>
            <person name="Lalanne C."/>
            <person name="Gautier V."/>
            <person name="Ament-Velasquez S.L."/>
            <person name="Kruys A."/>
            <person name="Hutchinson M.I."/>
            <person name="Powell A.J."/>
            <person name="Barry K."/>
            <person name="Miller A.N."/>
            <person name="Grigoriev I.V."/>
            <person name="Debuchy R."/>
            <person name="Gladieux P."/>
            <person name="Thoren M.H."/>
            <person name="Johannesson H."/>
        </authorList>
    </citation>
    <scope>NUCLEOTIDE SEQUENCE</scope>
    <source>
        <strain evidence="3">CBS 540.89</strain>
    </source>
</reference>
<dbReference type="PROSITE" id="PS01031">
    <property type="entry name" value="SHSP"/>
    <property type="match status" value="1"/>
</dbReference>
<comment type="similarity">
    <text evidence="1">Belongs to the small heat shock protein (HSP20) family.</text>
</comment>
<accession>A0AA40EGG0</accession>
<dbReference type="InterPro" id="IPR008978">
    <property type="entry name" value="HSP20-like_chaperone"/>
</dbReference>
<proteinExistence type="inferred from homology"/>
<dbReference type="InterPro" id="IPR002068">
    <property type="entry name" value="A-crystallin/Hsp20_dom"/>
</dbReference>
<dbReference type="CDD" id="cd06464">
    <property type="entry name" value="ACD_sHsps-like"/>
    <property type="match status" value="1"/>
</dbReference>
<feature type="non-terminal residue" evidence="3">
    <location>
        <position position="148"/>
    </location>
</feature>
<dbReference type="Proteomes" id="UP001172159">
    <property type="component" value="Unassembled WGS sequence"/>
</dbReference>
<evidence type="ECO:0000259" key="2">
    <source>
        <dbReference type="PROSITE" id="PS01031"/>
    </source>
</evidence>
<gene>
    <name evidence="3" type="ORF">B0T21DRAFT_249268</name>
</gene>
<evidence type="ECO:0000256" key="1">
    <source>
        <dbReference type="PROSITE-ProRule" id="PRU00285"/>
    </source>
</evidence>
<dbReference type="Gene3D" id="2.60.40.790">
    <property type="match status" value="1"/>
</dbReference>
<dbReference type="SUPFAM" id="SSF49764">
    <property type="entry name" value="HSP20-like chaperones"/>
    <property type="match status" value="1"/>
</dbReference>
<sequence>ISRSNIHIELTQENILLIRGHVDRPYNTSPPSYLPHKIKRKPVTVMGEKCDDCNCGPNKPCGECEKNKCECTKGKHCDVCRMDTCPKHEGKGTKGEEKAKDNNATIRYLLKDRFIKDFLKEFTFPKLLQEFNIKARLKNRVLKVMVPK</sequence>
<dbReference type="EMBL" id="JAUKTV010000006">
    <property type="protein sequence ID" value="KAK0736776.1"/>
    <property type="molecule type" value="Genomic_DNA"/>
</dbReference>